<keyword evidence="3" id="KW-1185">Reference proteome</keyword>
<organism evidence="2 3">
    <name type="scientific">Streptomyces aurantiacus</name>
    <dbReference type="NCBI Taxonomy" id="47760"/>
    <lineage>
        <taxon>Bacteria</taxon>
        <taxon>Bacillati</taxon>
        <taxon>Actinomycetota</taxon>
        <taxon>Actinomycetes</taxon>
        <taxon>Kitasatosporales</taxon>
        <taxon>Streptomycetaceae</taxon>
        <taxon>Streptomyces</taxon>
        <taxon>Streptomyces aurantiacus group</taxon>
    </lineage>
</organism>
<evidence type="ECO:0000313" key="3">
    <source>
        <dbReference type="Proteomes" id="UP000516444"/>
    </source>
</evidence>
<feature type="compositionally biased region" description="Basic and acidic residues" evidence="1">
    <location>
        <begin position="1"/>
        <end position="15"/>
    </location>
</feature>
<dbReference type="EMBL" id="AP023440">
    <property type="protein sequence ID" value="BCL30374.1"/>
    <property type="molecule type" value="Genomic_DNA"/>
</dbReference>
<gene>
    <name evidence="2" type="ORF">GCM10017557_52330</name>
</gene>
<accession>A0A7G1P921</accession>
<dbReference type="Proteomes" id="UP000516444">
    <property type="component" value="Chromosome"/>
</dbReference>
<evidence type="ECO:0000313" key="2">
    <source>
        <dbReference type="EMBL" id="BCL30374.1"/>
    </source>
</evidence>
<name>A0A7G1P921_9ACTN</name>
<sequence>MEDGTREAEADETHPEGAFAGGDFAGGALGKGGVRACASHALHLNNAVAKVQAKGTMGAGTRAPQGAESTEQRGAEWLWLGSGPEAGAG</sequence>
<proteinExistence type="predicted"/>
<reference evidence="2 3" key="1">
    <citation type="journal article" date="2014" name="Int. J. Syst. Evol. Microbiol.">
        <title>Complete genome sequence of Corynebacterium casei LMG S-19264T (=DSM 44701T), isolated from a smear-ripened cheese.</title>
        <authorList>
            <consortium name="US DOE Joint Genome Institute (JGI-PGF)"/>
            <person name="Walter F."/>
            <person name="Albersmeier A."/>
            <person name="Kalinowski J."/>
            <person name="Ruckert C."/>
        </authorList>
    </citation>
    <scope>NUCLEOTIDE SEQUENCE [LARGE SCALE GENOMIC DNA]</scope>
    <source>
        <strain evidence="2 3">JCM 4677</strain>
    </source>
</reference>
<feature type="region of interest" description="Disordered" evidence="1">
    <location>
        <begin position="56"/>
        <end position="89"/>
    </location>
</feature>
<protein>
    <submittedName>
        <fullName evidence="2">Uncharacterized protein</fullName>
    </submittedName>
</protein>
<dbReference type="KEGG" id="sgm:GCM10017557_52330"/>
<feature type="region of interest" description="Disordered" evidence="1">
    <location>
        <begin position="1"/>
        <end position="23"/>
    </location>
</feature>
<dbReference type="AlphaFoldDB" id="A0A7G1P921"/>
<evidence type="ECO:0000256" key="1">
    <source>
        <dbReference type="SAM" id="MobiDB-lite"/>
    </source>
</evidence>